<dbReference type="EMBL" id="JBAMIC010000010">
    <property type="protein sequence ID" value="KAK7102654.1"/>
    <property type="molecule type" value="Genomic_DNA"/>
</dbReference>
<evidence type="ECO:0000313" key="3">
    <source>
        <dbReference type="Proteomes" id="UP001374579"/>
    </source>
</evidence>
<gene>
    <name evidence="2" type="ORF">V1264_020844</name>
</gene>
<dbReference type="InterPro" id="IPR000742">
    <property type="entry name" value="EGF"/>
</dbReference>
<dbReference type="PANTHER" id="PTHR19143">
    <property type="entry name" value="FIBRINOGEN/TENASCIN/ANGIOPOEITIN"/>
    <property type="match status" value="1"/>
</dbReference>
<dbReference type="AlphaFoldDB" id="A0AAN9BDG5"/>
<dbReference type="GO" id="GO:0005615">
    <property type="term" value="C:extracellular space"/>
    <property type="evidence" value="ECO:0007669"/>
    <property type="project" value="TreeGrafter"/>
</dbReference>
<dbReference type="Proteomes" id="UP001374579">
    <property type="component" value="Unassembled WGS sequence"/>
</dbReference>
<protein>
    <recommendedName>
        <fullName evidence="1">Fibrinogen C-terminal domain-containing protein</fullName>
    </recommendedName>
</protein>
<evidence type="ECO:0000259" key="1">
    <source>
        <dbReference type="PROSITE" id="PS51406"/>
    </source>
</evidence>
<proteinExistence type="predicted"/>
<dbReference type="InterPro" id="IPR050373">
    <property type="entry name" value="Fibrinogen_C-term_domain"/>
</dbReference>
<feature type="domain" description="Fibrinogen C-terminal" evidence="1">
    <location>
        <begin position="24"/>
        <end position="211"/>
    </location>
</feature>
<dbReference type="Gene3D" id="3.90.215.10">
    <property type="entry name" value="Gamma Fibrinogen, chain A, domain 1"/>
    <property type="match status" value="1"/>
</dbReference>
<dbReference type="SUPFAM" id="SSF56496">
    <property type="entry name" value="Fibrinogen C-terminal domain-like"/>
    <property type="match status" value="1"/>
</dbReference>
<dbReference type="SMART" id="SM00186">
    <property type="entry name" value="FBG"/>
    <property type="match status" value="1"/>
</dbReference>
<reference evidence="2 3" key="1">
    <citation type="submission" date="2024-02" db="EMBL/GenBank/DDBJ databases">
        <title>Chromosome-scale genome assembly of the rough periwinkle Littorina saxatilis.</title>
        <authorList>
            <person name="De Jode A."/>
            <person name="Faria R."/>
            <person name="Formenti G."/>
            <person name="Sims Y."/>
            <person name="Smith T.P."/>
            <person name="Tracey A."/>
            <person name="Wood J.M.D."/>
            <person name="Zagrodzka Z.B."/>
            <person name="Johannesson K."/>
            <person name="Butlin R.K."/>
            <person name="Leder E.H."/>
        </authorList>
    </citation>
    <scope>NUCLEOTIDE SEQUENCE [LARGE SCALE GENOMIC DNA]</scope>
    <source>
        <strain evidence="2">Snail1</strain>
        <tissue evidence="2">Muscle</tissue>
    </source>
</reference>
<keyword evidence="3" id="KW-1185">Reference proteome</keyword>
<sequence length="239" mass="26075">MFRCENGGTHNGTRCQCPLPFAGTHCQRYMKDCTEGFENGHQDRHQGIYLIQPMTSLNPFLVRCRFDWGGVTYPLSRRVRDTSWSSVTWTQAKDGLGDDLAVAPDSRNYFVGLDKLYQLLSQGSYVGLIASSYSTSFIGISAFFFNFTVGPESSGYRLTYDSFSTNAIKPALNGLNASSPLLFSASGNDGNGCAEVRGAPGWYGSDCSGHSMFADPPTWPVPDQGTPVLNAIELALTRS</sequence>
<dbReference type="InterPro" id="IPR014716">
    <property type="entry name" value="Fibrinogen_a/b/g_C_1"/>
</dbReference>
<dbReference type="Pfam" id="PF00147">
    <property type="entry name" value="Fibrinogen_C"/>
    <property type="match status" value="1"/>
</dbReference>
<evidence type="ECO:0000313" key="2">
    <source>
        <dbReference type="EMBL" id="KAK7102654.1"/>
    </source>
</evidence>
<dbReference type="PROSITE" id="PS51406">
    <property type="entry name" value="FIBRINOGEN_C_2"/>
    <property type="match status" value="1"/>
</dbReference>
<comment type="caution">
    <text evidence="2">The sequence shown here is derived from an EMBL/GenBank/DDBJ whole genome shotgun (WGS) entry which is preliminary data.</text>
</comment>
<dbReference type="InterPro" id="IPR002181">
    <property type="entry name" value="Fibrinogen_a/b/g_C_dom"/>
</dbReference>
<accession>A0AAN9BDG5</accession>
<organism evidence="2 3">
    <name type="scientific">Littorina saxatilis</name>
    <dbReference type="NCBI Taxonomy" id="31220"/>
    <lineage>
        <taxon>Eukaryota</taxon>
        <taxon>Metazoa</taxon>
        <taxon>Spiralia</taxon>
        <taxon>Lophotrochozoa</taxon>
        <taxon>Mollusca</taxon>
        <taxon>Gastropoda</taxon>
        <taxon>Caenogastropoda</taxon>
        <taxon>Littorinimorpha</taxon>
        <taxon>Littorinoidea</taxon>
        <taxon>Littorinidae</taxon>
        <taxon>Littorina</taxon>
    </lineage>
</organism>
<dbReference type="InterPro" id="IPR036056">
    <property type="entry name" value="Fibrinogen-like_C"/>
</dbReference>
<name>A0AAN9BDG5_9CAEN</name>
<dbReference type="PROSITE" id="PS01186">
    <property type="entry name" value="EGF_2"/>
    <property type="match status" value="1"/>
</dbReference>
<dbReference type="PROSITE" id="PS00022">
    <property type="entry name" value="EGF_1"/>
    <property type="match status" value="1"/>
</dbReference>